<evidence type="ECO:0000256" key="7">
    <source>
        <dbReference type="SAM" id="Phobius"/>
    </source>
</evidence>
<proteinExistence type="inferred from homology"/>
<sequence>MALLASLLIATIGPLLFGYHLSELNAPQHVISCRSNKDSGDCIPMSAFQFGLVTSIFTLGGLIGALSAGPLICRSGRLWGMKYSAFFATLGPALEAMAPSIAVMASGRLISGLGAGAATVIVPIYIAEIAPVGRKGFYGALTQIGVNVGIFLAQLLGLFCSRGGLWRVILGVGGLISLMQGGALMILGTESPRWLTDNGKLEDAKSALQRIREPSADIEAEIRAWKNCSDEEQPLLEEPPEPPKTSTALDVLRPPYLRTLIIVVTIMAAQQLTGINSIIMYGVGLLSDILAASSGLLNLGVAALNILLTSASAPLIERIGRKKCLLISIFGTGLSSTLLAVGMTRYISILSAIAVLVFVASFALGLGPVPFLLASELVEPEAVSAVQSWALAANWLTTFLVAQSFPILHSELGGNVYFFFAASAGVFGAFIWFSL</sequence>
<evidence type="ECO:0000259" key="9">
    <source>
        <dbReference type="PROSITE" id="PS50850"/>
    </source>
</evidence>
<dbReference type="InterPro" id="IPR005829">
    <property type="entry name" value="Sugar_transporter_CS"/>
</dbReference>
<feature type="transmembrane region" description="Helical" evidence="7">
    <location>
        <begin position="47"/>
        <end position="73"/>
    </location>
</feature>
<dbReference type="Pfam" id="PF00083">
    <property type="entry name" value="Sugar_tr"/>
    <property type="match status" value="1"/>
</dbReference>
<feature type="transmembrane region" description="Helical" evidence="7">
    <location>
        <begin position="165"/>
        <end position="187"/>
    </location>
</feature>
<feature type="signal peptide" evidence="8">
    <location>
        <begin position="1"/>
        <end position="18"/>
    </location>
</feature>
<protein>
    <submittedName>
        <fullName evidence="10">General substrate transporter</fullName>
    </submittedName>
</protein>
<feature type="transmembrane region" description="Helical" evidence="7">
    <location>
        <begin position="324"/>
        <end position="343"/>
    </location>
</feature>
<keyword evidence="11" id="KW-1185">Reference proteome</keyword>
<organism evidence="10 11">
    <name type="scientific">Piedraia hortae CBS 480.64</name>
    <dbReference type="NCBI Taxonomy" id="1314780"/>
    <lineage>
        <taxon>Eukaryota</taxon>
        <taxon>Fungi</taxon>
        <taxon>Dikarya</taxon>
        <taxon>Ascomycota</taxon>
        <taxon>Pezizomycotina</taxon>
        <taxon>Dothideomycetes</taxon>
        <taxon>Dothideomycetidae</taxon>
        <taxon>Capnodiales</taxon>
        <taxon>Piedraiaceae</taxon>
        <taxon>Piedraia</taxon>
    </lineage>
</organism>
<keyword evidence="3" id="KW-0813">Transport</keyword>
<gene>
    <name evidence="10" type="ORF">K470DRAFT_259861</name>
</gene>
<feature type="domain" description="Major facilitator superfamily (MFS) profile" evidence="9">
    <location>
        <begin position="6"/>
        <end position="435"/>
    </location>
</feature>
<feature type="transmembrane region" description="Helical" evidence="7">
    <location>
        <begin position="349"/>
        <end position="374"/>
    </location>
</feature>
<feature type="transmembrane region" description="Helical" evidence="7">
    <location>
        <begin position="260"/>
        <end position="283"/>
    </location>
</feature>
<dbReference type="AlphaFoldDB" id="A0A6A7BU09"/>
<dbReference type="PANTHER" id="PTHR23503:SF8">
    <property type="entry name" value="FACILITATED GLUCOSE TRANSPORTER PROTEIN 1"/>
    <property type="match status" value="1"/>
</dbReference>
<evidence type="ECO:0000256" key="8">
    <source>
        <dbReference type="SAM" id="SignalP"/>
    </source>
</evidence>
<name>A0A6A7BU09_9PEZI</name>
<dbReference type="InterPro" id="IPR020846">
    <property type="entry name" value="MFS_dom"/>
</dbReference>
<dbReference type="PROSITE" id="PS00216">
    <property type="entry name" value="SUGAR_TRANSPORT_1"/>
    <property type="match status" value="1"/>
</dbReference>
<evidence type="ECO:0000256" key="3">
    <source>
        <dbReference type="ARBA" id="ARBA00022448"/>
    </source>
</evidence>
<dbReference type="PANTHER" id="PTHR23503">
    <property type="entry name" value="SOLUTE CARRIER FAMILY 2"/>
    <property type="match status" value="1"/>
</dbReference>
<evidence type="ECO:0000256" key="4">
    <source>
        <dbReference type="ARBA" id="ARBA00022692"/>
    </source>
</evidence>
<feature type="transmembrane region" description="Helical" evidence="7">
    <location>
        <begin position="138"/>
        <end position="159"/>
    </location>
</feature>
<evidence type="ECO:0000313" key="11">
    <source>
        <dbReference type="Proteomes" id="UP000799421"/>
    </source>
</evidence>
<feature type="chain" id="PRO_5025569091" evidence="8">
    <location>
        <begin position="19"/>
        <end position="435"/>
    </location>
</feature>
<dbReference type="OrthoDB" id="4540492at2759"/>
<keyword evidence="5 7" id="KW-1133">Transmembrane helix</keyword>
<evidence type="ECO:0000256" key="5">
    <source>
        <dbReference type="ARBA" id="ARBA00022989"/>
    </source>
</evidence>
<keyword evidence="8" id="KW-0732">Signal</keyword>
<dbReference type="InterPro" id="IPR003663">
    <property type="entry name" value="Sugar/inositol_transpt"/>
</dbReference>
<feature type="transmembrane region" description="Helical" evidence="7">
    <location>
        <begin position="289"/>
        <end position="312"/>
    </location>
</feature>
<dbReference type="GO" id="GO:0015149">
    <property type="term" value="F:hexose transmembrane transporter activity"/>
    <property type="evidence" value="ECO:0007669"/>
    <property type="project" value="TreeGrafter"/>
</dbReference>
<keyword evidence="6 7" id="KW-0472">Membrane</keyword>
<reference evidence="10" key="1">
    <citation type="journal article" date="2020" name="Stud. Mycol.">
        <title>101 Dothideomycetes genomes: a test case for predicting lifestyles and emergence of pathogens.</title>
        <authorList>
            <person name="Haridas S."/>
            <person name="Albert R."/>
            <person name="Binder M."/>
            <person name="Bloem J."/>
            <person name="Labutti K."/>
            <person name="Salamov A."/>
            <person name="Andreopoulos B."/>
            <person name="Baker S."/>
            <person name="Barry K."/>
            <person name="Bills G."/>
            <person name="Bluhm B."/>
            <person name="Cannon C."/>
            <person name="Castanera R."/>
            <person name="Culley D."/>
            <person name="Daum C."/>
            <person name="Ezra D."/>
            <person name="Gonzalez J."/>
            <person name="Henrissat B."/>
            <person name="Kuo A."/>
            <person name="Liang C."/>
            <person name="Lipzen A."/>
            <person name="Lutzoni F."/>
            <person name="Magnuson J."/>
            <person name="Mondo S."/>
            <person name="Nolan M."/>
            <person name="Ohm R."/>
            <person name="Pangilinan J."/>
            <person name="Park H.-J."/>
            <person name="Ramirez L."/>
            <person name="Alfaro M."/>
            <person name="Sun H."/>
            <person name="Tritt A."/>
            <person name="Yoshinaga Y."/>
            <person name="Zwiers L.-H."/>
            <person name="Turgeon B."/>
            <person name="Goodwin S."/>
            <person name="Spatafora J."/>
            <person name="Crous P."/>
            <person name="Grigoriev I."/>
        </authorList>
    </citation>
    <scope>NUCLEOTIDE SEQUENCE</scope>
    <source>
        <strain evidence="10">CBS 480.64</strain>
    </source>
</reference>
<evidence type="ECO:0000313" key="10">
    <source>
        <dbReference type="EMBL" id="KAF2858447.1"/>
    </source>
</evidence>
<accession>A0A6A7BU09</accession>
<evidence type="ECO:0000256" key="1">
    <source>
        <dbReference type="ARBA" id="ARBA00004141"/>
    </source>
</evidence>
<evidence type="ECO:0000256" key="2">
    <source>
        <dbReference type="ARBA" id="ARBA00010992"/>
    </source>
</evidence>
<keyword evidence="4 7" id="KW-0812">Transmembrane</keyword>
<dbReference type="EMBL" id="MU006010">
    <property type="protein sequence ID" value="KAF2858447.1"/>
    <property type="molecule type" value="Genomic_DNA"/>
</dbReference>
<feature type="transmembrane region" description="Helical" evidence="7">
    <location>
        <begin position="109"/>
        <end position="126"/>
    </location>
</feature>
<dbReference type="Proteomes" id="UP000799421">
    <property type="component" value="Unassembled WGS sequence"/>
</dbReference>
<dbReference type="InterPro" id="IPR045263">
    <property type="entry name" value="GLUT"/>
</dbReference>
<dbReference type="Gene3D" id="1.20.1250.20">
    <property type="entry name" value="MFS general substrate transporter like domains"/>
    <property type="match status" value="1"/>
</dbReference>
<dbReference type="PROSITE" id="PS00217">
    <property type="entry name" value="SUGAR_TRANSPORT_2"/>
    <property type="match status" value="1"/>
</dbReference>
<comment type="subcellular location">
    <subcellularLocation>
        <location evidence="1">Membrane</location>
        <topology evidence="1">Multi-pass membrane protein</topology>
    </subcellularLocation>
</comment>
<evidence type="ECO:0000256" key="6">
    <source>
        <dbReference type="ARBA" id="ARBA00023136"/>
    </source>
</evidence>
<dbReference type="GO" id="GO:0016020">
    <property type="term" value="C:membrane"/>
    <property type="evidence" value="ECO:0007669"/>
    <property type="project" value="UniProtKB-SubCell"/>
</dbReference>
<dbReference type="InterPro" id="IPR036259">
    <property type="entry name" value="MFS_trans_sf"/>
</dbReference>
<dbReference type="PROSITE" id="PS50850">
    <property type="entry name" value="MFS"/>
    <property type="match status" value="1"/>
</dbReference>
<dbReference type="SUPFAM" id="SSF103473">
    <property type="entry name" value="MFS general substrate transporter"/>
    <property type="match status" value="1"/>
</dbReference>
<feature type="transmembrane region" description="Helical" evidence="7">
    <location>
        <begin position="414"/>
        <end position="433"/>
    </location>
</feature>
<feature type="transmembrane region" description="Helical" evidence="7">
    <location>
        <begin position="386"/>
        <end position="408"/>
    </location>
</feature>
<comment type="similarity">
    <text evidence="2">Belongs to the major facilitator superfamily. Sugar transporter (TC 2.A.1.1) family.</text>
</comment>
<dbReference type="PRINTS" id="PR00171">
    <property type="entry name" value="SUGRTRNSPORT"/>
</dbReference>
<dbReference type="InterPro" id="IPR005828">
    <property type="entry name" value="MFS_sugar_transport-like"/>
</dbReference>